<name>A0A4Y6PSV3_PERCE</name>
<keyword evidence="4" id="KW-1185">Reference proteome</keyword>
<evidence type="ECO:0000256" key="1">
    <source>
        <dbReference type="SAM" id="MobiDB-lite"/>
    </source>
</evidence>
<keyword evidence="2" id="KW-0472">Membrane</keyword>
<dbReference type="AlphaFoldDB" id="A0A4Y6PSV3"/>
<accession>A0A4Y6PSV3</accession>
<dbReference type="GO" id="GO:0015031">
    <property type="term" value="P:protein transport"/>
    <property type="evidence" value="ECO:0007669"/>
    <property type="project" value="UniProtKB-KW"/>
</dbReference>
<feature type="transmembrane region" description="Helical" evidence="2">
    <location>
        <begin position="6"/>
        <end position="25"/>
    </location>
</feature>
<dbReference type="GO" id="GO:0016020">
    <property type="term" value="C:membrane"/>
    <property type="evidence" value="ECO:0007669"/>
    <property type="project" value="UniProtKB-ARBA"/>
</dbReference>
<accession>A0A5B8Y3I0</accession>
<gene>
    <name evidence="3" type="ORF">FIV42_10745</name>
</gene>
<evidence type="ECO:0000313" key="3">
    <source>
        <dbReference type="EMBL" id="QDG51199.1"/>
    </source>
</evidence>
<dbReference type="RefSeq" id="WP_141197684.1">
    <property type="nucleotide sequence ID" value="NZ_CP041186.1"/>
</dbReference>
<proteinExistence type="predicted"/>
<reference evidence="3 4" key="1">
    <citation type="submission" date="2019-06" db="EMBL/GenBank/DDBJ databases">
        <title>Persicimonas caeni gen. nov., sp. nov., a predatory bacterium isolated from solar saltern.</title>
        <authorList>
            <person name="Wang S."/>
        </authorList>
    </citation>
    <scope>NUCLEOTIDE SEQUENCE [LARGE SCALE GENOMIC DNA]</scope>
    <source>
        <strain evidence="3 4">YN101</strain>
    </source>
</reference>
<dbReference type="Proteomes" id="UP000315995">
    <property type="component" value="Chromosome"/>
</dbReference>
<keyword evidence="2" id="KW-0812">Transmembrane</keyword>
<keyword evidence="2" id="KW-1133">Transmembrane helix</keyword>
<sequence length="94" mass="10133">MVPSLTEIILLIVIVICIFGLGKLGDISEALGEMRAKRARSLPGPDAVDITPEHQRRASTDAAEPKPGTRKPPVDEAMIDEDEDNKPKANDSEA</sequence>
<organism evidence="3 4">
    <name type="scientific">Persicimonas caeni</name>
    <dbReference type="NCBI Taxonomy" id="2292766"/>
    <lineage>
        <taxon>Bacteria</taxon>
        <taxon>Deltaproteobacteria</taxon>
        <taxon>Bradymonadales</taxon>
        <taxon>Bradymonadaceae</taxon>
        <taxon>Persicimonas</taxon>
    </lineage>
</organism>
<evidence type="ECO:0000313" key="4">
    <source>
        <dbReference type="Proteomes" id="UP000315995"/>
    </source>
</evidence>
<protein>
    <recommendedName>
        <fullName evidence="5">Sec-independent protein translocase protein TatA</fullName>
    </recommendedName>
</protein>
<dbReference type="EMBL" id="CP041186">
    <property type="protein sequence ID" value="QDG51199.1"/>
    <property type="molecule type" value="Genomic_DNA"/>
</dbReference>
<evidence type="ECO:0008006" key="5">
    <source>
        <dbReference type="Google" id="ProtNLM"/>
    </source>
</evidence>
<feature type="compositionally biased region" description="Basic and acidic residues" evidence="1">
    <location>
        <begin position="85"/>
        <end position="94"/>
    </location>
</feature>
<feature type="region of interest" description="Disordered" evidence="1">
    <location>
        <begin position="37"/>
        <end position="94"/>
    </location>
</feature>
<evidence type="ECO:0000256" key="2">
    <source>
        <dbReference type="SAM" id="Phobius"/>
    </source>
</evidence>